<dbReference type="GO" id="GO:0005829">
    <property type="term" value="C:cytosol"/>
    <property type="evidence" value="ECO:0007669"/>
    <property type="project" value="TreeGrafter"/>
</dbReference>
<dbReference type="PANTHER" id="PTHR11365:SF23">
    <property type="entry name" value="HYPOTHETICAL 5-OXOPROLINASE (EUROFUNG)-RELATED"/>
    <property type="match status" value="1"/>
</dbReference>
<dbReference type="Pfam" id="PF05378">
    <property type="entry name" value="Hydant_A_N"/>
    <property type="match status" value="1"/>
</dbReference>
<dbReference type="EMBL" id="UINC01055235">
    <property type="protein sequence ID" value="SVB73873.1"/>
    <property type="molecule type" value="Genomic_DNA"/>
</dbReference>
<dbReference type="GO" id="GO:0017168">
    <property type="term" value="F:5-oxoprolinase (ATP-hydrolyzing) activity"/>
    <property type="evidence" value="ECO:0007669"/>
    <property type="project" value="TreeGrafter"/>
</dbReference>
<dbReference type="Pfam" id="PF01968">
    <property type="entry name" value="Hydantoinase_A"/>
    <property type="match status" value="1"/>
</dbReference>
<feature type="non-terminal residue" evidence="3">
    <location>
        <position position="1"/>
    </location>
</feature>
<dbReference type="PANTHER" id="PTHR11365">
    <property type="entry name" value="5-OXOPROLINASE RELATED"/>
    <property type="match status" value="1"/>
</dbReference>
<name>A0A382GGW3_9ZZZZ</name>
<accession>A0A382GGW3</accession>
<reference evidence="3" key="1">
    <citation type="submission" date="2018-05" db="EMBL/GenBank/DDBJ databases">
        <authorList>
            <person name="Lanie J.A."/>
            <person name="Ng W.-L."/>
            <person name="Kazmierczak K.M."/>
            <person name="Andrzejewski T.M."/>
            <person name="Davidsen T.M."/>
            <person name="Wayne K.J."/>
            <person name="Tettelin H."/>
            <person name="Glass J.I."/>
            <person name="Rusch D."/>
            <person name="Podicherti R."/>
            <person name="Tsui H.-C.T."/>
            <person name="Winkler M.E."/>
        </authorList>
    </citation>
    <scope>NUCLEOTIDE SEQUENCE</scope>
</reference>
<proteinExistence type="predicted"/>
<feature type="domain" description="Hydantoinase A/oxoprolinase" evidence="1">
    <location>
        <begin position="173"/>
        <end position="367"/>
    </location>
</feature>
<protein>
    <recommendedName>
        <fullName evidence="4">Hydantoinase A/oxoprolinase domain-containing protein</fullName>
    </recommendedName>
</protein>
<organism evidence="3">
    <name type="scientific">marine metagenome</name>
    <dbReference type="NCBI Taxonomy" id="408172"/>
    <lineage>
        <taxon>unclassified sequences</taxon>
        <taxon>metagenomes</taxon>
        <taxon>ecological metagenomes</taxon>
    </lineage>
</organism>
<dbReference type="GO" id="GO:0006749">
    <property type="term" value="P:glutathione metabolic process"/>
    <property type="evidence" value="ECO:0007669"/>
    <property type="project" value="TreeGrafter"/>
</dbReference>
<dbReference type="AlphaFoldDB" id="A0A382GGW3"/>
<gene>
    <name evidence="3" type="ORF">METZ01_LOCUS226727</name>
</gene>
<dbReference type="InterPro" id="IPR002821">
    <property type="entry name" value="Hydantoinase_A"/>
</dbReference>
<dbReference type="InterPro" id="IPR045079">
    <property type="entry name" value="Oxoprolinase-like"/>
</dbReference>
<sequence length="372" mass="39206">VSSTEEDYALGILAGIEQVLSAAGLSDVPVSEIMHGTTVASNTILQMSGARTGLITTDGFRDVLELRTLRMPRLYDLKWEKPPPLVERYLRVEVDERLDSNGRVEKPLGRADAQRAVDRLLFEGVEAIAVCLINAYANPEHERLLLEVINERAPGLPCCASCDVLPEIKEYERTSTTVINAYLLPVVAGYLDSLVSRLKDEGLDAPLLLMQSNGGLTTVDQTRRLPCHIIESGPAGGVVGAHALSQKLGLGDIVTFDMGGTTAKASLVENGQYSRAVEYSVGAGIMIGSRLLTGAGYRLKVPAIDLAEVGAGGGSMVWIDPAGALQIGPRSAGADPGPVCYGTGGTEPTVTDACAILGYLNPDHLGGGDLAI</sequence>
<feature type="non-terminal residue" evidence="3">
    <location>
        <position position="372"/>
    </location>
</feature>
<evidence type="ECO:0000259" key="1">
    <source>
        <dbReference type="Pfam" id="PF01968"/>
    </source>
</evidence>
<evidence type="ECO:0000313" key="3">
    <source>
        <dbReference type="EMBL" id="SVB73873.1"/>
    </source>
</evidence>
<evidence type="ECO:0000259" key="2">
    <source>
        <dbReference type="Pfam" id="PF05378"/>
    </source>
</evidence>
<dbReference type="InterPro" id="IPR008040">
    <property type="entry name" value="Hydant_A_N"/>
</dbReference>
<feature type="domain" description="Hydantoinase/oxoprolinase N-terminal" evidence="2">
    <location>
        <begin position="2"/>
        <end position="151"/>
    </location>
</feature>
<evidence type="ECO:0008006" key="4">
    <source>
        <dbReference type="Google" id="ProtNLM"/>
    </source>
</evidence>